<feature type="region of interest" description="Disordered" evidence="1">
    <location>
        <begin position="566"/>
        <end position="613"/>
    </location>
</feature>
<dbReference type="Gene3D" id="3.80.10.10">
    <property type="entry name" value="Ribonuclease Inhibitor"/>
    <property type="match status" value="1"/>
</dbReference>
<feature type="region of interest" description="Disordered" evidence="1">
    <location>
        <begin position="165"/>
        <end position="248"/>
    </location>
</feature>
<gene>
    <name evidence="2" type="ORF">BGZ97_005462</name>
</gene>
<comment type="caution">
    <text evidence="2">The sequence shown here is derived from an EMBL/GenBank/DDBJ whole genome shotgun (WGS) entry which is preliminary data.</text>
</comment>
<organism evidence="2 3">
    <name type="scientific">Linnemannia gamsii</name>
    <dbReference type="NCBI Taxonomy" id="64522"/>
    <lineage>
        <taxon>Eukaryota</taxon>
        <taxon>Fungi</taxon>
        <taxon>Fungi incertae sedis</taxon>
        <taxon>Mucoromycota</taxon>
        <taxon>Mortierellomycotina</taxon>
        <taxon>Mortierellomycetes</taxon>
        <taxon>Mortierellales</taxon>
        <taxon>Mortierellaceae</taxon>
        <taxon>Linnemannia</taxon>
    </lineage>
</organism>
<feature type="region of interest" description="Disordered" evidence="1">
    <location>
        <begin position="130"/>
        <end position="149"/>
    </location>
</feature>
<dbReference type="Proteomes" id="UP000823405">
    <property type="component" value="Unassembled WGS sequence"/>
</dbReference>
<dbReference type="OrthoDB" id="2449935at2759"/>
<keyword evidence="3" id="KW-1185">Reference proteome</keyword>
<reference evidence="2" key="1">
    <citation type="journal article" date="2020" name="Fungal Divers.">
        <title>Resolving the Mortierellaceae phylogeny through synthesis of multi-gene phylogenetics and phylogenomics.</title>
        <authorList>
            <person name="Vandepol N."/>
            <person name="Liber J."/>
            <person name="Desiro A."/>
            <person name="Na H."/>
            <person name="Kennedy M."/>
            <person name="Barry K."/>
            <person name="Grigoriev I.V."/>
            <person name="Miller A.N."/>
            <person name="O'Donnell K."/>
            <person name="Stajich J.E."/>
            <person name="Bonito G."/>
        </authorList>
    </citation>
    <scope>NUCLEOTIDE SEQUENCE</scope>
    <source>
        <strain evidence="2">NVP60</strain>
    </source>
</reference>
<dbReference type="SUPFAM" id="SSF52047">
    <property type="entry name" value="RNI-like"/>
    <property type="match status" value="1"/>
</dbReference>
<proteinExistence type="predicted"/>
<dbReference type="EMBL" id="JAAAIN010000246">
    <property type="protein sequence ID" value="KAG0317389.1"/>
    <property type="molecule type" value="Genomic_DNA"/>
</dbReference>
<evidence type="ECO:0000313" key="2">
    <source>
        <dbReference type="EMBL" id="KAG0317389.1"/>
    </source>
</evidence>
<feature type="compositionally biased region" description="Polar residues" evidence="1">
    <location>
        <begin position="232"/>
        <end position="243"/>
    </location>
</feature>
<feature type="compositionally biased region" description="Acidic residues" evidence="1">
    <location>
        <begin position="219"/>
        <end position="231"/>
    </location>
</feature>
<accession>A0A9P6RF66</accession>
<feature type="compositionally biased region" description="Acidic residues" evidence="1">
    <location>
        <begin position="172"/>
        <end position="181"/>
    </location>
</feature>
<sequence length="736" mass="82332">MHHQEENALDLPEIRSIIGSYLARHDLILSSQVSQAWRQSFKPLIWRETVLRASQNPNRTTYLPPPPVAVFREHGHLIRSLTMEGPISMEEVELATRGGCVRLEHLRLSATVPAAQSAYYGHGGNATNIHNNCNRRNNDDSAGPSNPVSTAGRWNLLLLVEGGDNGDINGGDSDDDSDIDIDSDRGPIKDRNEDDVQIVGVDDGESSEDSFWSSWNRSDDDDDKSEYESNDEPSSPHNNSTGPGRTGDQVDMWERLAELVLQNRATLKELEIVLLSPPPCRIPRLAFWETVVDCFPPPLSYSSSTLTSLSLVGREIKGADLMLIWRAACRHLTKLELARCSVENEAPLWGENVAEISEAAAMVMETEPRPPSALQYLRLIEVRGMMPRTQFKVFIADSPRLKSLAWQVHRSHAGSAPRERLWVTTEDDFWQDYHGQPADPLQHWLELTSLELTSGKETLAVSDLQLAILLDRAGDTMERLTLGAIQVGEATFRSMRRFFDSLAHLDLRLCSKVTGTMVQQVLASCPGLKSVAADSIHASDIIDGDPWVCFGLQSWTVFVNLSLASSSWSSSPSGVGDGRSRTQVSRRQHQRQQQTCSGRQAQKGKLKANDNTMNSTNNDVEQEMLQQCVFERLSTLTCLERLDLDRHYPLTGRAALKAVETLDWRLRKGLDKLVTLTRLTSVCLSSHQPMNMSKSAAVWMIEHWLQLEVVRGRLGERKGDHKELARLFQRNGIQVD</sequence>
<dbReference type="InterPro" id="IPR032675">
    <property type="entry name" value="LRR_dom_sf"/>
</dbReference>
<evidence type="ECO:0008006" key="4">
    <source>
        <dbReference type="Google" id="ProtNLM"/>
    </source>
</evidence>
<dbReference type="AlphaFoldDB" id="A0A9P6RF66"/>
<evidence type="ECO:0000256" key="1">
    <source>
        <dbReference type="SAM" id="MobiDB-lite"/>
    </source>
</evidence>
<feature type="compositionally biased region" description="Low complexity" evidence="1">
    <location>
        <begin position="591"/>
        <end position="601"/>
    </location>
</feature>
<feature type="compositionally biased region" description="Basic and acidic residues" evidence="1">
    <location>
        <begin position="182"/>
        <end position="194"/>
    </location>
</feature>
<protein>
    <recommendedName>
        <fullName evidence="4">F-box domain-containing protein</fullName>
    </recommendedName>
</protein>
<name>A0A9P6RF66_9FUNG</name>
<evidence type="ECO:0000313" key="3">
    <source>
        <dbReference type="Proteomes" id="UP000823405"/>
    </source>
</evidence>